<gene>
    <name evidence="2" type="ORF">SAMN05421869_11768</name>
</gene>
<protein>
    <recommendedName>
        <fullName evidence="4">PH domain-containing protein</fullName>
    </recommendedName>
</protein>
<keyword evidence="1" id="KW-1133">Transmembrane helix</keyword>
<dbReference type="AlphaFoldDB" id="A0A1G9DBA7"/>
<evidence type="ECO:0008006" key="4">
    <source>
        <dbReference type="Google" id="ProtNLM"/>
    </source>
</evidence>
<keyword evidence="1" id="KW-0812">Transmembrane</keyword>
<reference evidence="2 3" key="1">
    <citation type="submission" date="2016-10" db="EMBL/GenBank/DDBJ databases">
        <authorList>
            <person name="de Groot N.N."/>
        </authorList>
    </citation>
    <scope>NUCLEOTIDE SEQUENCE [LARGE SCALE GENOMIC DNA]</scope>
    <source>
        <strain evidence="2 3">CGMCC 4.6533</strain>
    </source>
</reference>
<name>A0A1G9DBA7_9ACTN</name>
<keyword evidence="3" id="KW-1185">Reference proteome</keyword>
<organism evidence="2 3">
    <name type="scientific">Nonomuraea jiangxiensis</name>
    <dbReference type="NCBI Taxonomy" id="633440"/>
    <lineage>
        <taxon>Bacteria</taxon>
        <taxon>Bacillati</taxon>
        <taxon>Actinomycetota</taxon>
        <taxon>Actinomycetes</taxon>
        <taxon>Streptosporangiales</taxon>
        <taxon>Streptosporangiaceae</taxon>
        <taxon>Nonomuraea</taxon>
    </lineage>
</organism>
<keyword evidence="1" id="KW-0472">Membrane</keyword>
<feature type="transmembrane region" description="Helical" evidence="1">
    <location>
        <begin position="39"/>
        <end position="58"/>
    </location>
</feature>
<sequence>MVRWEGSEPSGCLLVPGMLPIGILLATGLNAFFSVPWHPHGLIVIGALLFAGIVLWPVSDRYEVTVAEFTRHEVRLVSRAAVRTVPAADLTEVTVTHSGDPEEGYWRTSLRVAWREGKKTIDGPHDATLATSLSRLVAPGVEVRHVWEKPESPS</sequence>
<dbReference type="Proteomes" id="UP000199202">
    <property type="component" value="Unassembled WGS sequence"/>
</dbReference>
<feature type="transmembrane region" description="Helical" evidence="1">
    <location>
        <begin position="12"/>
        <end position="33"/>
    </location>
</feature>
<evidence type="ECO:0000313" key="3">
    <source>
        <dbReference type="Proteomes" id="UP000199202"/>
    </source>
</evidence>
<accession>A0A1G9DBA7</accession>
<evidence type="ECO:0000313" key="2">
    <source>
        <dbReference type="EMBL" id="SDK61095.1"/>
    </source>
</evidence>
<evidence type="ECO:0000256" key="1">
    <source>
        <dbReference type="SAM" id="Phobius"/>
    </source>
</evidence>
<proteinExistence type="predicted"/>
<dbReference type="EMBL" id="FNDJ01000017">
    <property type="protein sequence ID" value="SDK61095.1"/>
    <property type="molecule type" value="Genomic_DNA"/>
</dbReference>